<dbReference type="PANTHER" id="PTHR47204">
    <property type="entry name" value="OS02G0168900 PROTEIN"/>
    <property type="match status" value="1"/>
</dbReference>
<dbReference type="eggNOG" id="ENOG502SBKV">
    <property type="taxonomic scope" value="Eukaryota"/>
</dbReference>
<dbReference type="GeneID" id="28938936"/>
<dbReference type="Pfam" id="PF08615">
    <property type="entry name" value="RNase_H2_suC"/>
    <property type="match status" value="1"/>
</dbReference>
<dbReference type="EMBL" id="LFWA01000002">
    <property type="protein sequence ID" value="KTW32325.1"/>
    <property type="molecule type" value="Genomic_DNA"/>
</dbReference>
<comment type="caution">
    <text evidence="1">The sequence shown here is derived from an EMBL/GenBank/DDBJ whole genome shotgun (WGS) entry which is preliminary data.</text>
</comment>
<evidence type="ECO:0000313" key="2">
    <source>
        <dbReference type="Proteomes" id="UP000053447"/>
    </source>
</evidence>
<dbReference type="AlphaFoldDB" id="A0A0W4ZVC5"/>
<sequence>MNHQNKFRIILEKNSSNTSNEDSESCKEIPDCKAHLLPCHIHWDGPANVSKYFNVRSTSDGSTFYATFRGRGLEGLSIVLPSNYEGVIYDVDNDDSQVPTQISSNNIEDEITNLNETTEPTKKWHQIDTFSSFILWDHQGYCDETSAGPRRTLKEWIDLSNILHSSTEDADDILENTS</sequence>
<evidence type="ECO:0000313" key="1">
    <source>
        <dbReference type="EMBL" id="KTW32325.1"/>
    </source>
</evidence>
<dbReference type="InterPro" id="IPR013924">
    <property type="entry name" value="RNase_H2_suC"/>
</dbReference>
<dbReference type="GO" id="GO:0006401">
    <property type="term" value="P:RNA catabolic process"/>
    <property type="evidence" value="ECO:0007669"/>
    <property type="project" value="InterPro"/>
</dbReference>
<dbReference type="STRING" id="1408657.A0A0W4ZVC5"/>
<dbReference type="PANTHER" id="PTHR47204:SF1">
    <property type="entry name" value="RIBONUCLEASE H2 SUBUNIT C"/>
    <property type="match status" value="1"/>
</dbReference>
<organism evidence="1 2">
    <name type="scientific">Pneumocystis jirovecii (strain RU7)</name>
    <name type="common">Human pneumocystis pneumonia agent</name>
    <dbReference type="NCBI Taxonomy" id="1408657"/>
    <lineage>
        <taxon>Eukaryota</taxon>
        <taxon>Fungi</taxon>
        <taxon>Dikarya</taxon>
        <taxon>Ascomycota</taxon>
        <taxon>Taphrinomycotina</taxon>
        <taxon>Pneumocystomycetes</taxon>
        <taxon>Pneumocystaceae</taxon>
        <taxon>Pneumocystis</taxon>
    </lineage>
</organism>
<dbReference type="Gene3D" id="2.40.128.680">
    <property type="match status" value="1"/>
</dbReference>
<dbReference type="RefSeq" id="XP_018231017.1">
    <property type="nucleotide sequence ID" value="XM_018372681.1"/>
</dbReference>
<reference evidence="2" key="1">
    <citation type="journal article" date="2016" name="Nat. Commun.">
        <title>Genome analysis of three Pneumocystis species reveals adaptation mechanisms to life exclusively in mammalian hosts.</title>
        <authorList>
            <person name="Ma L."/>
            <person name="Chen Z."/>
            <person name="Huang D.W."/>
            <person name="Kutty G."/>
            <person name="Ishihara M."/>
            <person name="Wang H."/>
            <person name="Abouelleil A."/>
            <person name="Bishop L."/>
            <person name="Davey E."/>
            <person name="Deng R."/>
            <person name="Deng X."/>
            <person name="Fan L."/>
            <person name="Fantoni G."/>
            <person name="Fitzgerald M."/>
            <person name="Gogineni E."/>
            <person name="Goldberg J.M."/>
            <person name="Handley G."/>
            <person name="Hu X."/>
            <person name="Huber C."/>
            <person name="Jiao X."/>
            <person name="Jones K."/>
            <person name="Levin J.Z."/>
            <person name="Liu Y."/>
            <person name="Macdonald P."/>
            <person name="Melnikov A."/>
            <person name="Raley C."/>
            <person name="Sassi M."/>
            <person name="Sherman B.T."/>
            <person name="Song X."/>
            <person name="Sykes S."/>
            <person name="Tran B."/>
            <person name="Walsh L."/>
            <person name="Xia Y."/>
            <person name="Yang J."/>
            <person name="Young S."/>
            <person name="Zeng Q."/>
            <person name="Zheng X."/>
            <person name="Stephens R."/>
            <person name="Nusbaum C."/>
            <person name="Birren B.W."/>
            <person name="Azadi P."/>
            <person name="Lempicki R.A."/>
            <person name="Cuomo C.A."/>
            <person name="Kovacs J.A."/>
        </authorList>
    </citation>
    <scope>NUCLEOTIDE SEQUENCE [LARGE SCALE GENOMIC DNA]</scope>
    <source>
        <strain evidence="2">RU7</strain>
    </source>
</reference>
<dbReference type="OrthoDB" id="6222486at2759"/>
<proteinExistence type="predicted"/>
<dbReference type="CDD" id="cd09271">
    <property type="entry name" value="RNase_H2-C"/>
    <property type="match status" value="1"/>
</dbReference>
<gene>
    <name evidence="1" type="ORF">T551_00415</name>
</gene>
<dbReference type="VEuPathDB" id="FungiDB:T551_00415"/>
<accession>A0A0W4ZVC5</accession>
<keyword evidence="2" id="KW-1185">Reference proteome</keyword>
<protein>
    <submittedName>
        <fullName evidence="1">Uncharacterized protein</fullName>
    </submittedName>
</protein>
<dbReference type="Proteomes" id="UP000053447">
    <property type="component" value="Unassembled WGS sequence"/>
</dbReference>
<name>A0A0W4ZVC5_PNEJ7</name>
<dbReference type="GO" id="GO:0032299">
    <property type="term" value="C:ribonuclease H2 complex"/>
    <property type="evidence" value="ECO:0007669"/>
    <property type="project" value="InterPro"/>
</dbReference>